<dbReference type="AlphaFoldDB" id="W6JVI0"/>
<evidence type="ECO:0000313" key="1">
    <source>
        <dbReference type="EMBL" id="CCH73448.1"/>
    </source>
</evidence>
<gene>
    <name evidence="1" type="ORF">BN11_2770006</name>
</gene>
<protein>
    <submittedName>
        <fullName evidence="1">Uncharacterized protein</fullName>
    </submittedName>
</protein>
<proteinExistence type="predicted"/>
<dbReference type="Proteomes" id="UP000035763">
    <property type="component" value="Unassembled WGS sequence"/>
</dbReference>
<keyword evidence="2" id="KW-1185">Reference proteome</keyword>
<comment type="caution">
    <text evidence="1">The sequence shown here is derived from an EMBL/GenBank/DDBJ whole genome shotgun (WGS) entry which is preliminary data.</text>
</comment>
<reference evidence="1 2" key="1">
    <citation type="journal article" date="2013" name="ISME J.">
        <title>A metabolic model for members of the genus Tetrasphaera involved in enhanced biological phosphorus removal.</title>
        <authorList>
            <person name="Kristiansen R."/>
            <person name="Nguyen H.T.T."/>
            <person name="Saunders A.M."/>
            <person name="Nielsen J.L."/>
            <person name="Wimmer R."/>
            <person name="Le V.Q."/>
            <person name="McIlroy S.J."/>
            <person name="Petrovski S."/>
            <person name="Seviour R.J."/>
            <person name="Calteau A."/>
            <person name="Nielsen K.L."/>
            <person name="Nielsen P.H."/>
        </authorList>
    </citation>
    <scope>NUCLEOTIDE SEQUENCE [LARGE SCALE GENOMIC DNA]</scope>
    <source>
        <strain evidence="1 2">Ben110</strain>
    </source>
</reference>
<name>W6JVI0_9MICO</name>
<accession>W6JVI0</accession>
<evidence type="ECO:0000313" key="2">
    <source>
        <dbReference type="Proteomes" id="UP000035763"/>
    </source>
</evidence>
<organism evidence="1 2">
    <name type="scientific">Nostocoides australiense Ben110</name>
    <dbReference type="NCBI Taxonomy" id="1193182"/>
    <lineage>
        <taxon>Bacteria</taxon>
        <taxon>Bacillati</taxon>
        <taxon>Actinomycetota</taxon>
        <taxon>Actinomycetes</taxon>
        <taxon>Micrococcales</taxon>
        <taxon>Intrasporangiaceae</taxon>
        <taxon>Nostocoides</taxon>
    </lineage>
</organism>
<dbReference type="EMBL" id="CAJA01000198">
    <property type="protein sequence ID" value="CCH73448.1"/>
    <property type="molecule type" value="Genomic_DNA"/>
</dbReference>
<sequence>MLLAGTVAVAGACNGKDHGQDAVETRLTALDGVDTVSAHAGFEFPESLDITLDARARRHGARRASAPDR</sequence>